<dbReference type="Gene3D" id="2.40.50.100">
    <property type="match status" value="2"/>
</dbReference>
<dbReference type="SUPFAM" id="SSF51230">
    <property type="entry name" value="Single hybrid motif"/>
    <property type="match status" value="2"/>
</dbReference>
<evidence type="ECO:0000256" key="8">
    <source>
        <dbReference type="SAM" id="MobiDB-lite"/>
    </source>
</evidence>
<keyword evidence="5 7" id="KW-0450">Lipoyl</keyword>
<evidence type="ECO:0000259" key="10">
    <source>
        <dbReference type="PROSITE" id="PS51826"/>
    </source>
</evidence>
<dbReference type="PROSITE" id="PS51826">
    <property type="entry name" value="PSBD"/>
    <property type="match status" value="1"/>
</dbReference>
<evidence type="ECO:0000259" key="9">
    <source>
        <dbReference type="PROSITE" id="PS50968"/>
    </source>
</evidence>
<dbReference type="InterPro" id="IPR050743">
    <property type="entry name" value="2-oxoacid_DH_E2_comp"/>
</dbReference>
<gene>
    <name evidence="11" type="primary">bkdB</name>
    <name evidence="11" type="ORF">GCM10007392_44580</name>
</gene>
<comment type="subunit">
    <text evidence="3">Forms a 24-polypeptide structural core with octahedral symmetry.</text>
</comment>
<dbReference type="GO" id="GO:0005737">
    <property type="term" value="C:cytoplasm"/>
    <property type="evidence" value="ECO:0007669"/>
    <property type="project" value="TreeGrafter"/>
</dbReference>
<keyword evidence="4 7" id="KW-0808">Transferase</keyword>
<feature type="domain" description="Lipoyl-binding" evidence="9">
    <location>
        <begin position="115"/>
        <end position="190"/>
    </location>
</feature>
<keyword evidence="12" id="KW-1185">Reference proteome</keyword>
<dbReference type="PROSITE" id="PS50968">
    <property type="entry name" value="BIOTINYL_LIPOYL"/>
    <property type="match status" value="2"/>
</dbReference>
<keyword evidence="11" id="KW-0670">Pyruvate</keyword>
<dbReference type="CDD" id="cd06849">
    <property type="entry name" value="lipoyl_domain"/>
    <property type="match status" value="2"/>
</dbReference>
<dbReference type="InterPro" id="IPR001078">
    <property type="entry name" value="2-oxoacid_DH_actylTfrase"/>
</dbReference>
<organism evidence="11 12">
    <name type="scientific">Saccharospirillum salsuginis</name>
    <dbReference type="NCBI Taxonomy" id="418750"/>
    <lineage>
        <taxon>Bacteria</taxon>
        <taxon>Pseudomonadati</taxon>
        <taxon>Pseudomonadota</taxon>
        <taxon>Gammaproteobacteria</taxon>
        <taxon>Oceanospirillales</taxon>
        <taxon>Saccharospirillaceae</taxon>
        <taxon>Saccharospirillum</taxon>
    </lineage>
</organism>
<evidence type="ECO:0000256" key="5">
    <source>
        <dbReference type="ARBA" id="ARBA00022823"/>
    </source>
</evidence>
<dbReference type="InterPro" id="IPR000089">
    <property type="entry name" value="Biotin_lipoyl"/>
</dbReference>
<feature type="region of interest" description="Disordered" evidence="8">
    <location>
        <begin position="81"/>
        <end position="115"/>
    </location>
</feature>
<dbReference type="SUPFAM" id="SSF52777">
    <property type="entry name" value="CoA-dependent acyltransferases"/>
    <property type="match status" value="1"/>
</dbReference>
<dbReference type="Pfam" id="PF02817">
    <property type="entry name" value="E3_binding"/>
    <property type="match status" value="1"/>
</dbReference>
<reference evidence="11" key="2">
    <citation type="submission" date="2020-09" db="EMBL/GenBank/DDBJ databases">
        <authorList>
            <person name="Sun Q."/>
            <person name="Kim S."/>
        </authorList>
    </citation>
    <scope>NUCLEOTIDE SEQUENCE</scope>
    <source>
        <strain evidence="11">KCTC 22169</strain>
    </source>
</reference>
<evidence type="ECO:0000256" key="7">
    <source>
        <dbReference type="RuleBase" id="RU003423"/>
    </source>
</evidence>
<accession>A0A918KQS7</accession>
<dbReference type="EMBL" id="BMXR01000015">
    <property type="protein sequence ID" value="GGX72251.1"/>
    <property type="molecule type" value="Genomic_DNA"/>
</dbReference>
<dbReference type="Gene3D" id="4.10.320.10">
    <property type="entry name" value="E3-binding domain"/>
    <property type="match status" value="1"/>
</dbReference>
<keyword evidence="6 7" id="KW-0012">Acyltransferase</keyword>
<dbReference type="Gene3D" id="3.30.559.10">
    <property type="entry name" value="Chloramphenicol acetyltransferase-like domain"/>
    <property type="match status" value="1"/>
</dbReference>
<dbReference type="AlphaFoldDB" id="A0A918KQS7"/>
<dbReference type="InterPro" id="IPR036625">
    <property type="entry name" value="E3-bd_dom_sf"/>
</dbReference>
<protein>
    <recommendedName>
        <fullName evidence="7">Dihydrolipoamide acetyltransferase component of pyruvate dehydrogenase complex</fullName>
        <ecNumber evidence="7">2.3.1.-</ecNumber>
    </recommendedName>
</protein>
<dbReference type="PANTHER" id="PTHR43178:SF5">
    <property type="entry name" value="LIPOAMIDE ACYLTRANSFERASE COMPONENT OF BRANCHED-CHAIN ALPHA-KETO ACID DEHYDROGENASE COMPLEX, MITOCHONDRIAL"/>
    <property type="match status" value="1"/>
</dbReference>
<evidence type="ECO:0000313" key="12">
    <source>
        <dbReference type="Proteomes" id="UP000626148"/>
    </source>
</evidence>
<evidence type="ECO:0000256" key="1">
    <source>
        <dbReference type="ARBA" id="ARBA00001938"/>
    </source>
</evidence>
<dbReference type="InterPro" id="IPR011053">
    <property type="entry name" value="Single_hybrid_motif"/>
</dbReference>
<evidence type="ECO:0000256" key="4">
    <source>
        <dbReference type="ARBA" id="ARBA00022679"/>
    </source>
</evidence>
<dbReference type="Proteomes" id="UP000626148">
    <property type="component" value="Unassembled WGS sequence"/>
</dbReference>
<dbReference type="FunFam" id="4.10.320.10:FF:000002">
    <property type="entry name" value="Dihydrolipoamide acetyltransferase component of pyruvate dehydrogenase complex"/>
    <property type="match status" value="1"/>
</dbReference>
<dbReference type="Pfam" id="PF00198">
    <property type="entry name" value="2-oxoacid_dh"/>
    <property type="match status" value="1"/>
</dbReference>
<dbReference type="GO" id="GO:0016407">
    <property type="term" value="F:acetyltransferase activity"/>
    <property type="evidence" value="ECO:0007669"/>
    <property type="project" value="TreeGrafter"/>
</dbReference>
<feature type="domain" description="Peripheral subunit-binding (PSBD)" evidence="10">
    <location>
        <begin position="231"/>
        <end position="268"/>
    </location>
</feature>
<dbReference type="EC" id="2.3.1.-" evidence="7"/>
<dbReference type="RefSeq" id="WP_189612968.1">
    <property type="nucleotide sequence ID" value="NZ_BMXR01000015.1"/>
</dbReference>
<evidence type="ECO:0000256" key="2">
    <source>
        <dbReference type="ARBA" id="ARBA00007317"/>
    </source>
</evidence>
<name>A0A918KQS7_9GAMM</name>
<comment type="similarity">
    <text evidence="2 7">Belongs to the 2-oxoacid dehydrogenase family.</text>
</comment>
<comment type="caution">
    <text evidence="11">The sequence shown here is derived from an EMBL/GenBank/DDBJ whole genome shotgun (WGS) entry which is preliminary data.</text>
</comment>
<feature type="compositionally biased region" description="Polar residues" evidence="8">
    <location>
        <begin position="215"/>
        <end position="224"/>
    </location>
</feature>
<proteinExistence type="inferred from homology"/>
<evidence type="ECO:0000256" key="3">
    <source>
        <dbReference type="ARBA" id="ARBA00011484"/>
    </source>
</evidence>
<dbReference type="Pfam" id="PF00364">
    <property type="entry name" value="Biotin_lipoyl"/>
    <property type="match status" value="2"/>
</dbReference>
<sequence length="530" mass="57873">MSEDFILPDIGEGIVECELVEWLVEEGDWVEEDQPVADVQTDKALVQIPAKQAGRIVKRYVEQGDIAKVHSPLFALDAEDSDAVSNLETSDPEPEQKPAPKPAAESTDSGSGEYEEDFILPDIGEGIVECELVEWLVEEGDTIVEDQPVADVQTDKALVQIPAKHAGRVVKRYVEQSEIAKVHAPLFRMALADGNGSGHPAPAVAPPREPEPVEQTRQQVASTDSNRRKVLATPAVRRLAREHEVELSQVPASGKNGRVLKEDMLRFLGELEAAPTEARPGTKPEPVQPKAATARGEVEVIPIKGVRAAMGRQMTHSVQTIPHFTYAEEIDITALNRMRRTLNKRLESEGLKLTMMSLLIKSLSVALKRHPIVNSHMSDGADEIHQHADHNIGMAVDSPMGLLVPNIKGVNQLSLKDVAGEVKRLTDSGRAGRLSPDDMKGGTITISNIGAIGGTVTTPIINSPEVAIVGIGRLQRLPRPNANDELEIRDIIQVSWSGDHRVLDGGTIARFNNDWKALLEQPDEMLLWMV</sequence>
<feature type="region of interest" description="Disordered" evidence="8">
    <location>
        <begin position="275"/>
        <end position="295"/>
    </location>
</feature>
<dbReference type="SUPFAM" id="SSF47005">
    <property type="entry name" value="Peripheral subunit-binding domain of 2-oxo acid dehydrogenase complex"/>
    <property type="match status" value="1"/>
</dbReference>
<evidence type="ECO:0000313" key="11">
    <source>
        <dbReference type="EMBL" id="GGX72251.1"/>
    </source>
</evidence>
<reference evidence="11" key="1">
    <citation type="journal article" date="2014" name="Int. J. Syst. Evol. Microbiol.">
        <title>Complete genome sequence of Corynebacterium casei LMG S-19264T (=DSM 44701T), isolated from a smear-ripened cheese.</title>
        <authorList>
            <consortium name="US DOE Joint Genome Institute (JGI-PGF)"/>
            <person name="Walter F."/>
            <person name="Albersmeier A."/>
            <person name="Kalinowski J."/>
            <person name="Ruckert C."/>
        </authorList>
    </citation>
    <scope>NUCLEOTIDE SEQUENCE</scope>
    <source>
        <strain evidence="11">KCTC 22169</strain>
    </source>
</reference>
<feature type="domain" description="Lipoyl-binding" evidence="9">
    <location>
        <begin position="2"/>
        <end position="77"/>
    </location>
</feature>
<dbReference type="GO" id="GO:0031405">
    <property type="term" value="F:lipoic acid binding"/>
    <property type="evidence" value="ECO:0007669"/>
    <property type="project" value="TreeGrafter"/>
</dbReference>
<dbReference type="PANTHER" id="PTHR43178">
    <property type="entry name" value="DIHYDROLIPOAMIDE ACETYLTRANSFERASE COMPONENT OF PYRUVATE DEHYDROGENASE COMPLEX"/>
    <property type="match status" value="1"/>
</dbReference>
<dbReference type="InterPro" id="IPR004167">
    <property type="entry name" value="PSBD"/>
</dbReference>
<feature type="region of interest" description="Disordered" evidence="8">
    <location>
        <begin position="193"/>
        <end position="226"/>
    </location>
</feature>
<dbReference type="InterPro" id="IPR023213">
    <property type="entry name" value="CAT-like_dom_sf"/>
</dbReference>
<dbReference type="FunFam" id="3.30.559.10:FF:000007">
    <property type="entry name" value="Dihydrolipoamide acetyltransferase component of pyruvate dehydrogenase complex"/>
    <property type="match status" value="1"/>
</dbReference>
<evidence type="ECO:0000256" key="6">
    <source>
        <dbReference type="ARBA" id="ARBA00023315"/>
    </source>
</evidence>
<comment type="cofactor">
    <cofactor evidence="1 7">
        <name>(R)-lipoate</name>
        <dbReference type="ChEBI" id="CHEBI:83088"/>
    </cofactor>
</comment>